<keyword evidence="2" id="KW-1003">Cell membrane</keyword>
<dbReference type="InterPro" id="IPR038766">
    <property type="entry name" value="Membrane_comp_ABC_pdt"/>
</dbReference>
<name>A0A845QLR0_9FIRM</name>
<keyword evidence="3 6" id="KW-0812">Transmembrane</keyword>
<organism evidence="8 9">
    <name type="scientific">Anaerotruncus colihominis</name>
    <dbReference type="NCBI Taxonomy" id="169435"/>
    <lineage>
        <taxon>Bacteria</taxon>
        <taxon>Bacillati</taxon>
        <taxon>Bacillota</taxon>
        <taxon>Clostridia</taxon>
        <taxon>Eubacteriales</taxon>
        <taxon>Oscillospiraceae</taxon>
        <taxon>Anaerotruncus</taxon>
    </lineage>
</organism>
<feature type="transmembrane region" description="Helical" evidence="6">
    <location>
        <begin position="744"/>
        <end position="769"/>
    </location>
</feature>
<dbReference type="Pfam" id="PF02687">
    <property type="entry name" value="FtsX"/>
    <property type="match status" value="2"/>
</dbReference>
<feature type="domain" description="ABC3 transporter permease C-terminal" evidence="7">
    <location>
        <begin position="267"/>
        <end position="386"/>
    </location>
</feature>
<feature type="transmembrane region" description="Helical" evidence="6">
    <location>
        <begin position="21"/>
        <end position="42"/>
    </location>
</feature>
<dbReference type="PANTHER" id="PTHR30287:SF2">
    <property type="entry name" value="BLL1001 PROTEIN"/>
    <property type="match status" value="1"/>
</dbReference>
<evidence type="ECO:0000256" key="1">
    <source>
        <dbReference type="ARBA" id="ARBA00004651"/>
    </source>
</evidence>
<comment type="subcellular location">
    <subcellularLocation>
        <location evidence="1">Cell membrane</location>
        <topology evidence="1">Multi-pass membrane protein</topology>
    </subcellularLocation>
</comment>
<feature type="transmembrane region" description="Helical" evidence="6">
    <location>
        <begin position="308"/>
        <end position="335"/>
    </location>
</feature>
<evidence type="ECO:0000256" key="2">
    <source>
        <dbReference type="ARBA" id="ARBA00022475"/>
    </source>
</evidence>
<dbReference type="InterPro" id="IPR003838">
    <property type="entry name" value="ABC3_permease_C"/>
</dbReference>
<keyword evidence="5 6" id="KW-0472">Membrane</keyword>
<protein>
    <submittedName>
        <fullName evidence="8">ABC transporter permease</fullName>
    </submittedName>
</protein>
<feature type="transmembrane region" description="Helical" evidence="6">
    <location>
        <begin position="652"/>
        <end position="677"/>
    </location>
</feature>
<feature type="transmembrane region" description="Helical" evidence="6">
    <location>
        <begin position="355"/>
        <end position="376"/>
    </location>
</feature>
<gene>
    <name evidence="8" type="ORF">D0435_11955</name>
</gene>
<comment type="caution">
    <text evidence="8">The sequence shown here is derived from an EMBL/GenBank/DDBJ whole genome shotgun (WGS) entry which is preliminary data.</text>
</comment>
<accession>A0A845QLR0</accession>
<proteinExistence type="predicted"/>
<evidence type="ECO:0000313" key="8">
    <source>
        <dbReference type="EMBL" id="NBH62364.1"/>
    </source>
</evidence>
<evidence type="ECO:0000313" key="9">
    <source>
        <dbReference type="Proteomes" id="UP000446866"/>
    </source>
</evidence>
<evidence type="ECO:0000256" key="5">
    <source>
        <dbReference type="ARBA" id="ARBA00023136"/>
    </source>
</evidence>
<evidence type="ECO:0000256" key="4">
    <source>
        <dbReference type="ARBA" id="ARBA00022989"/>
    </source>
</evidence>
<feature type="transmembrane region" description="Helical" evidence="6">
    <location>
        <begin position="264"/>
        <end position="288"/>
    </location>
</feature>
<dbReference type="Proteomes" id="UP000446866">
    <property type="component" value="Unassembled WGS sequence"/>
</dbReference>
<feature type="transmembrane region" description="Helical" evidence="6">
    <location>
        <begin position="697"/>
        <end position="724"/>
    </location>
</feature>
<sequence>MVAVKRLFLIAAANLRRAKGQTAAIVALVLLASVMLNLGLMLSMDYKENFDRYHEELNAEHVILAVGSRSPEVRKTIEEELTANVLTEDYSFSDAYMMIGSFPYGDGEINSNLLILEKETALSRSIGKVEIVEEDCSSGIYLPMLYGTDGRITAGGTVDFTIGNTVENYPVCGFINSVMAGSHNCVITAVLFTKDRYDALKDKGIAAETMMVSVRIKDKEQSQEFEAVLKNAVSSAYPDLYIVSNSYELVTSSRYISQMICTSIVSAMACFIALIALVVISSNVINYIQENMHNLGALKAMGYTSRQLVESLLLQFSGVALPVSCLGAAAAYGIFPMINNMMISQTGIPYKMHFLSMPYVITICLLTLIVSFVVWLSARRIKKLEPITALRQGIRTHSFAKSYIPLERTRFSLTAALGLKAGLSQRKQNIVTAITVLVLSLFIVFSGLMRENMIVNMEPFINLIVGETADSCISIDHSAEDAFLQRLAEDEKVEKVYLYHSEEVRHKDGVALMMTCCDDFNDVNNQNVVFDGRFPKYDNEVALAGKYAGEKDLEIGDEITLSAGGKEAVYLICGLTQISNNLGKDCLLTRSGYERMADLQNLSFYIDVAEGVDIDEFHEEISEAFGTQVNTTINVASAVIGGSKVYVSLMKIIVIAILALSFLITVFVLYLLVRIMLNRKKKDYGIMKALGFTTWQLILQTALSFMPVVILSAAVGLIISALIINPLTALFLQGIGIVKCTFTVPIGFITVCGALLVLFVFAVTCILSLRIRRISPKDLLSGE</sequence>
<evidence type="ECO:0000259" key="7">
    <source>
        <dbReference type="Pfam" id="PF02687"/>
    </source>
</evidence>
<dbReference type="AlphaFoldDB" id="A0A845QLR0"/>
<reference evidence="8 9" key="1">
    <citation type="submission" date="2018-08" db="EMBL/GenBank/DDBJ databases">
        <title>Murine metabolic-syndrome-specific gut microbial biobank.</title>
        <authorList>
            <person name="Liu C."/>
        </authorList>
    </citation>
    <scope>NUCLEOTIDE SEQUENCE [LARGE SCALE GENOMIC DNA]</scope>
    <source>
        <strain evidence="8 9">28</strain>
    </source>
</reference>
<feature type="domain" description="ABC3 transporter permease C-terminal" evidence="7">
    <location>
        <begin position="656"/>
        <end position="776"/>
    </location>
</feature>
<keyword evidence="9" id="KW-1185">Reference proteome</keyword>
<feature type="transmembrane region" description="Helical" evidence="6">
    <location>
        <begin position="430"/>
        <end position="449"/>
    </location>
</feature>
<dbReference type="PANTHER" id="PTHR30287">
    <property type="entry name" value="MEMBRANE COMPONENT OF PREDICTED ABC SUPERFAMILY METABOLITE UPTAKE TRANSPORTER"/>
    <property type="match status" value="1"/>
</dbReference>
<dbReference type="EMBL" id="QXWK01000023">
    <property type="protein sequence ID" value="NBH62364.1"/>
    <property type="molecule type" value="Genomic_DNA"/>
</dbReference>
<evidence type="ECO:0000256" key="6">
    <source>
        <dbReference type="SAM" id="Phobius"/>
    </source>
</evidence>
<evidence type="ECO:0000256" key="3">
    <source>
        <dbReference type="ARBA" id="ARBA00022692"/>
    </source>
</evidence>
<dbReference type="GO" id="GO:0005886">
    <property type="term" value="C:plasma membrane"/>
    <property type="evidence" value="ECO:0007669"/>
    <property type="project" value="UniProtKB-SubCell"/>
</dbReference>
<keyword evidence="4 6" id="KW-1133">Transmembrane helix</keyword>